<accession>A0A971ID88</accession>
<evidence type="ECO:0000313" key="3">
    <source>
        <dbReference type="Proteomes" id="UP000767327"/>
    </source>
</evidence>
<feature type="transmembrane region" description="Helical" evidence="1">
    <location>
        <begin position="12"/>
        <end position="31"/>
    </location>
</feature>
<dbReference type="RefSeq" id="WP_273174246.1">
    <property type="nucleotide sequence ID" value="NZ_JAAXZR010000025.1"/>
</dbReference>
<comment type="caution">
    <text evidence="2">The sequence shown here is derived from an EMBL/GenBank/DDBJ whole genome shotgun (WGS) entry which is preliminary data.</text>
</comment>
<keyword evidence="1" id="KW-0472">Membrane</keyword>
<gene>
    <name evidence="2" type="ORF">GXW98_07855</name>
</gene>
<dbReference type="Proteomes" id="UP000767327">
    <property type="component" value="Unassembled WGS sequence"/>
</dbReference>
<dbReference type="AlphaFoldDB" id="A0A971ID88"/>
<sequence>MIHFLQEFQGLFTLTLTLVSAVLIPALRVIWNKRMAAQPYIRAREAVERLGELAKIDATMIRDKERMLFRQEQSQLKQDVALGFACNRFEEYFTEHFRKADAALRIPQRSLYFMWWLSLGVFLVGSLSAVFFLAVNGFLVTRASRHSKMD</sequence>
<keyword evidence="1" id="KW-0812">Transmembrane</keyword>
<evidence type="ECO:0000256" key="1">
    <source>
        <dbReference type="SAM" id="Phobius"/>
    </source>
</evidence>
<reference evidence="2" key="2">
    <citation type="submission" date="2020-01" db="EMBL/GenBank/DDBJ databases">
        <authorList>
            <person name="Campanaro S."/>
        </authorList>
    </citation>
    <scope>NUCLEOTIDE SEQUENCE</scope>
    <source>
        <strain evidence="2">AS01afH2WH_6</strain>
    </source>
</reference>
<name>A0A971ID88_9BIFI</name>
<protein>
    <submittedName>
        <fullName evidence="2">Uncharacterized protein</fullName>
    </submittedName>
</protein>
<dbReference type="EMBL" id="JAAXZR010000025">
    <property type="protein sequence ID" value="NLT80179.1"/>
    <property type="molecule type" value="Genomic_DNA"/>
</dbReference>
<feature type="transmembrane region" description="Helical" evidence="1">
    <location>
        <begin position="113"/>
        <end position="139"/>
    </location>
</feature>
<reference evidence="2" key="1">
    <citation type="journal article" date="2020" name="Biotechnol. Biofuels">
        <title>New insights from the biogas microbiome by comprehensive genome-resolved metagenomics of nearly 1600 species originating from multiple anaerobic digesters.</title>
        <authorList>
            <person name="Campanaro S."/>
            <person name="Treu L."/>
            <person name="Rodriguez-R L.M."/>
            <person name="Kovalovszki A."/>
            <person name="Ziels R.M."/>
            <person name="Maus I."/>
            <person name="Zhu X."/>
            <person name="Kougias P.G."/>
            <person name="Basile A."/>
            <person name="Luo G."/>
            <person name="Schluter A."/>
            <person name="Konstantinidis K.T."/>
            <person name="Angelidaki I."/>
        </authorList>
    </citation>
    <scope>NUCLEOTIDE SEQUENCE</scope>
    <source>
        <strain evidence="2">AS01afH2WH_6</strain>
    </source>
</reference>
<proteinExistence type="predicted"/>
<evidence type="ECO:0000313" key="2">
    <source>
        <dbReference type="EMBL" id="NLT80179.1"/>
    </source>
</evidence>
<organism evidence="2 3">
    <name type="scientific">Bifidobacterium crudilactis</name>
    <dbReference type="NCBI Taxonomy" id="327277"/>
    <lineage>
        <taxon>Bacteria</taxon>
        <taxon>Bacillati</taxon>
        <taxon>Actinomycetota</taxon>
        <taxon>Actinomycetes</taxon>
        <taxon>Bifidobacteriales</taxon>
        <taxon>Bifidobacteriaceae</taxon>
        <taxon>Bifidobacterium</taxon>
    </lineage>
</organism>
<keyword evidence="1" id="KW-1133">Transmembrane helix</keyword>